<evidence type="ECO:0000256" key="1">
    <source>
        <dbReference type="SAM" id="MobiDB-lite"/>
    </source>
</evidence>
<evidence type="ECO:0000313" key="2">
    <source>
        <dbReference type="Proteomes" id="UP000887565"/>
    </source>
</evidence>
<keyword evidence="2" id="KW-1185">Reference proteome</keyword>
<reference evidence="3" key="1">
    <citation type="submission" date="2022-11" db="UniProtKB">
        <authorList>
            <consortium name="WormBaseParasite"/>
        </authorList>
    </citation>
    <scope>IDENTIFICATION</scope>
</reference>
<evidence type="ECO:0000313" key="3">
    <source>
        <dbReference type="WBParaSite" id="nRc.2.0.1.t09406-RA"/>
    </source>
</evidence>
<dbReference type="AlphaFoldDB" id="A0A915I6M0"/>
<feature type="compositionally biased region" description="Polar residues" evidence="1">
    <location>
        <begin position="55"/>
        <end position="64"/>
    </location>
</feature>
<organism evidence="2 3">
    <name type="scientific">Romanomermis culicivorax</name>
    <name type="common">Nematode worm</name>
    <dbReference type="NCBI Taxonomy" id="13658"/>
    <lineage>
        <taxon>Eukaryota</taxon>
        <taxon>Metazoa</taxon>
        <taxon>Ecdysozoa</taxon>
        <taxon>Nematoda</taxon>
        <taxon>Enoplea</taxon>
        <taxon>Dorylaimia</taxon>
        <taxon>Mermithida</taxon>
        <taxon>Mermithoidea</taxon>
        <taxon>Mermithidae</taxon>
        <taxon>Romanomermis</taxon>
    </lineage>
</organism>
<dbReference type="Proteomes" id="UP000887565">
    <property type="component" value="Unplaced"/>
</dbReference>
<feature type="compositionally biased region" description="Basic and acidic residues" evidence="1">
    <location>
        <begin position="78"/>
        <end position="96"/>
    </location>
</feature>
<accession>A0A915I6M0</accession>
<sequence>MYLAAAIDISCPGSSNYATGSGNCSCRHTAAHCTAAAHLSTTVSLLPLMAPVDVQTPQAPSTSGPALDPHGQPIQRPRCYEHSMKRKQHLQEEAEY</sequence>
<protein>
    <submittedName>
        <fullName evidence="3">Uncharacterized protein</fullName>
    </submittedName>
</protein>
<feature type="region of interest" description="Disordered" evidence="1">
    <location>
        <begin position="54"/>
        <end position="96"/>
    </location>
</feature>
<proteinExistence type="predicted"/>
<name>A0A915I6M0_ROMCU</name>
<dbReference type="WBParaSite" id="nRc.2.0.1.t09406-RA">
    <property type="protein sequence ID" value="nRc.2.0.1.t09406-RA"/>
    <property type="gene ID" value="nRc.2.0.1.g09406"/>
</dbReference>